<keyword evidence="3" id="KW-1185">Reference proteome</keyword>
<evidence type="ECO:0000313" key="3">
    <source>
        <dbReference type="Proteomes" id="UP000813385"/>
    </source>
</evidence>
<sequence>MPRWEKGGEAGPPSLGGTHARSNTVREENAKRSRETRFLACWQSGAGAVEEASTRRPRIAQEAQEQKVGRPSPSGDKGHRRANRRLRARGGGSLATDAKRRCSSYGLGGIFGIRSPAWGELIIRLEEIRTKLQGACTGVRPETPPWPCEELPKRRTLPRCRRGVFASVRWWCMAENGGRDCPVQACPCGGRYRGARRNIRY</sequence>
<gene>
    <name evidence="2" type="ORF">B0T11DRAFT_145061</name>
</gene>
<feature type="compositionally biased region" description="Basic residues" evidence="1">
    <location>
        <begin position="78"/>
        <end position="88"/>
    </location>
</feature>
<dbReference type="EMBL" id="JAGPXD010000007">
    <property type="protein sequence ID" value="KAH7347829.1"/>
    <property type="molecule type" value="Genomic_DNA"/>
</dbReference>
<evidence type="ECO:0000256" key="1">
    <source>
        <dbReference type="SAM" id="MobiDB-lite"/>
    </source>
</evidence>
<proteinExistence type="predicted"/>
<accession>A0A8K0T514</accession>
<feature type="region of interest" description="Disordered" evidence="1">
    <location>
        <begin position="46"/>
        <end position="94"/>
    </location>
</feature>
<reference evidence="2" key="1">
    <citation type="journal article" date="2021" name="Nat. Commun.">
        <title>Genetic determinants of endophytism in the Arabidopsis root mycobiome.</title>
        <authorList>
            <person name="Mesny F."/>
            <person name="Miyauchi S."/>
            <person name="Thiergart T."/>
            <person name="Pickel B."/>
            <person name="Atanasova L."/>
            <person name="Karlsson M."/>
            <person name="Huettel B."/>
            <person name="Barry K.W."/>
            <person name="Haridas S."/>
            <person name="Chen C."/>
            <person name="Bauer D."/>
            <person name="Andreopoulos W."/>
            <person name="Pangilinan J."/>
            <person name="LaButti K."/>
            <person name="Riley R."/>
            <person name="Lipzen A."/>
            <person name="Clum A."/>
            <person name="Drula E."/>
            <person name="Henrissat B."/>
            <person name="Kohler A."/>
            <person name="Grigoriev I.V."/>
            <person name="Martin F.M."/>
            <person name="Hacquard S."/>
        </authorList>
    </citation>
    <scope>NUCLEOTIDE SEQUENCE</scope>
    <source>
        <strain evidence="2">MPI-CAGE-AT-0016</strain>
    </source>
</reference>
<protein>
    <submittedName>
        <fullName evidence="2">Uncharacterized protein</fullName>
    </submittedName>
</protein>
<dbReference type="AlphaFoldDB" id="A0A8K0T514"/>
<evidence type="ECO:0000313" key="2">
    <source>
        <dbReference type="EMBL" id="KAH7347829.1"/>
    </source>
</evidence>
<dbReference type="Proteomes" id="UP000813385">
    <property type="component" value="Unassembled WGS sequence"/>
</dbReference>
<organism evidence="2 3">
    <name type="scientific">Plectosphaerella cucumerina</name>
    <dbReference type="NCBI Taxonomy" id="40658"/>
    <lineage>
        <taxon>Eukaryota</taxon>
        <taxon>Fungi</taxon>
        <taxon>Dikarya</taxon>
        <taxon>Ascomycota</taxon>
        <taxon>Pezizomycotina</taxon>
        <taxon>Sordariomycetes</taxon>
        <taxon>Hypocreomycetidae</taxon>
        <taxon>Glomerellales</taxon>
        <taxon>Plectosphaerellaceae</taxon>
        <taxon>Plectosphaerella</taxon>
    </lineage>
</organism>
<feature type="compositionally biased region" description="Basic and acidic residues" evidence="1">
    <location>
        <begin position="24"/>
        <end position="34"/>
    </location>
</feature>
<name>A0A8K0T514_9PEZI</name>
<comment type="caution">
    <text evidence="2">The sequence shown here is derived from an EMBL/GenBank/DDBJ whole genome shotgun (WGS) entry which is preliminary data.</text>
</comment>
<feature type="region of interest" description="Disordered" evidence="1">
    <location>
        <begin position="1"/>
        <end position="34"/>
    </location>
</feature>